<dbReference type="GO" id="GO:1901135">
    <property type="term" value="P:carbohydrate derivative metabolic process"/>
    <property type="evidence" value="ECO:0007669"/>
    <property type="project" value="UniProtKB-ARBA"/>
</dbReference>
<organism evidence="11 12">
    <name type="scientific">Mariniblastus fucicola</name>
    <dbReference type="NCBI Taxonomy" id="980251"/>
    <lineage>
        <taxon>Bacteria</taxon>
        <taxon>Pseudomonadati</taxon>
        <taxon>Planctomycetota</taxon>
        <taxon>Planctomycetia</taxon>
        <taxon>Pirellulales</taxon>
        <taxon>Pirellulaceae</taxon>
        <taxon>Mariniblastus</taxon>
    </lineage>
</organism>
<keyword evidence="7" id="KW-0408">Iron</keyword>
<dbReference type="GO" id="GO:0006091">
    <property type="term" value="P:generation of precursor metabolites and energy"/>
    <property type="evidence" value="ECO:0007669"/>
    <property type="project" value="UniProtKB-ARBA"/>
</dbReference>
<evidence type="ECO:0000256" key="5">
    <source>
        <dbReference type="ARBA" id="ARBA00022723"/>
    </source>
</evidence>
<name>A0A5B9P9T2_9BACT</name>
<evidence type="ECO:0000256" key="10">
    <source>
        <dbReference type="ARBA" id="ARBA00023277"/>
    </source>
</evidence>
<comment type="cofactor">
    <cofactor evidence="2">
        <name>Zn(2+)</name>
        <dbReference type="ChEBI" id="CHEBI:29105"/>
    </cofactor>
</comment>
<keyword evidence="6" id="KW-0862">Zinc</keyword>
<evidence type="ECO:0000313" key="12">
    <source>
        <dbReference type="Proteomes" id="UP000322214"/>
    </source>
</evidence>
<evidence type="ECO:0000256" key="4">
    <source>
        <dbReference type="ARBA" id="ARBA00011738"/>
    </source>
</evidence>
<dbReference type="InterPro" id="IPR000056">
    <property type="entry name" value="Ribul_P_3_epim-like"/>
</dbReference>
<reference evidence="11 12" key="1">
    <citation type="submission" date="2019-08" db="EMBL/GenBank/DDBJ databases">
        <title>Deep-cultivation of Planctomycetes and their phenomic and genomic characterization uncovers novel biology.</title>
        <authorList>
            <person name="Wiegand S."/>
            <person name="Jogler M."/>
            <person name="Boedeker C."/>
            <person name="Pinto D."/>
            <person name="Vollmers J."/>
            <person name="Rivas-Marin E."/>
            <person name="Kohn T."/>
            <person name="Peeters S.H."/>
            <person name="Heuer A."/>
            <person name="Rast P."/>
            <person name="Oberbeckmann S."/>
            <person name="Bunk B."/>
            <person name="Jeske O."/>
            <person name="Meyerdierks A."/>
            <person name="Storesund J.E."/>
            <person name="Kallscheuer N."/>
            <person name="Luecker S."/>
            <person name="Lage O.M."/>
            <person name="Pohl T."/>
            <person name="Merkel B.J."/>
            <person name="Hornburger P."/>
            <person name="Mueller R.-W."/>
            <person name="Bruemmer F."/>
            <person name="Labrenz M."/>
            <person name="Spormann A.M."/>
            <person name="Op den Camp H."/>
            <person name="Overmann J."/>
            <person name="Amann R."/>
            <person name="Jetten M.S.M."/>
            <person name="Mascher T."/>
            <person name="Medema M.H."/>
            <person name="Devos D.P."/>
            <person name="Kaster A.-K."/>
            <person name="Ovreas L."/>
            <person name="Rohde M."/>
            <person name="Galperin M.Y."/>
            <person name="Jogler C."/>
        </authorList>
    </citation>
    <scope>NUCLEOTIDE SEQUENCE [LARGE SCALE GENOMIC DNA]</scope>
    <source>
        <strain evidence="11 12">FC18</strain>
    </source>
</reference>
<keyword evidence="5" id="KW-0479">Metal-binding</keyword>
<dbReference type="Proteomes" id="UP000322214">
    <property type="component" value="Chromosome"/>
</dbReference>
<dbReference type="InterPro" id="IPR013785">
    <property type="entry name" value="Aldolase_TIM"/>
</dbReference>
<dbReference type="GO" id="GO:0004750">
    <property type="term" value="F:D-ribulose-phosphate 3-epimerase activity"/>
    <property type="evidence" value="ECO:0007669"/>
    <property type="project" value="UniProtKB-EC"/>
</dbReference>
<evidence type="ECO:0000256" key="7">
    <source>
        <dbReference type="ARBA" id="ARBA00023004"/>
    </source>
</evidence>
<dbReference type="PANTHER" id="PTHR11749">
    <property type="entry name" value="RIBULOSE-5-PHOSPHATE-3-EPIMERASE"/>
    <property type="match status" value="1"/>
</dbReference>
<protein>
    <submittedName>
        <fullName evidence="11">Ribulose-phosphate 3-epimerase</fullName>
        <ecNumber evidence="11">5.1.3.1</ecNumber>
    </submittedName>
</protein>
<evidence type="ECO:0000256" key="1">
    <source>
        <dbReference type="ARBA" id="ARBA00001936"/>
    </source>
</evidence>
<dbReference type="NCBIfam" id="NF004076">
    <property type="entry name" value="PRK05581.1-4"/>
    <property type="match status" value="1"/>
</dbReference>
<evidence type="ECO:0000256" key="6">
    <source>
        <dbReference type="ARBA" id="ARBA00022833"/>
    </source>
</evidence>
<gene>
    <name evidence="11" type="primary">rpe</name>
    <name evidence="11" type="ORF">MFFC18_15280</name>
</gene>
<evidence type="ECO:0000256" key="8">
    <source>
        <dbReference type="ARBA" id="ARBA00023211"/>
    </source>
</evidence>
<dbReference type="Pfam" id="PF00834">
    <property type="entry name" value="Ribul_P_3_epim"/>
    <property type="match status" value="1"/>
</dbReference>
<evidence type="ECO:0000256" key="3">
    <source>
        <dbReference type="ARBA" id="ARBA00001954"/>
    </source>
</evidence>
<dbReference type="InterPro" id="IPR011060">
    <property type="entry name" value="RibuloseP-bd_barrel"/>
</dbReference>
<dbReference type="KEGG" id="mff:MFFC18_15280"/>
<dbReference type="STRING" id="980251.GCA_001642875_02540"/>
<dbReference type="AlphaFoldDB" id="A0A5B9P9T2"/>
<dbReference type="GO" id="GO:0006163">
    <property type="term" value="P:purine nucleotide metabolic process"/>
    <property type="evidence" value="ECO:0007669"/>
    <property type="project" value="UniProtKB-ARBA"/>
</dbReference>
<dbReference type="CDD" id="cd00429">
    <property type="entry name" value="RPE"/>
    <property type="match status" value="1"/>
</dbReference>
<dbReference type="SUPFAM" id="SSF51366">
    <property type="entry name" value="Ribulose-phoshate binding barrel"/>
    <property type="match status" value="1"/>
</dbReference>
<keyword evidence="12" id="KW-1185">Reference proteome</keyword>
<comment type="cofactor">
    <cofactor evidence="3">
        <name>Fe(2+)</name>
        <dbReference type="ChEBI" id="CHEBI:29033"/>
    </cofactor>
</comment>
<keyword evidence="9 11" id="KW-0413">Isomerase</keyword>
<dbReference type="GO" id="GO:0046496">
    <property type="term" value="P:nicotinamide nucleotide metabolic process"/>
    <property type="evidence" value="ECO:0007669"/>
    <property type="project" value="UniProtKB-ARBA"/>
</dbReference>
<dbReference type="FunFam" id="3.20.20.70:FF:000191">
    <property type="entry name" value="ribulose-phosphate 3-epimerase isoform X2"/>
    <property type="match status" value="1"/>
</dbReference>
<dbReference type="GO" id="GO:0046872">
    <property type="term" value="F:metal ion binding"/>
    <property type="evidence" value="ECO:0007669"/>
    <property type="project" value="UniProtKB-KW"/>
</dbReference>
<accession>A0A5B9P9T2</accession>
<dbReference type="PROSITE" id="PS01085">
    <property type="entry name" value="RIBUL_P_3_EPIMER_1"/>
    <property type="match status" value="1"/>
</dbReference>
<comment type="cofactor">
    <cofactor evidence="1">
        <name>Mn(2+)</name>
        <dbReference type="ChEBI" id="CHEBI:29035"/>
    </cofactor>
</comment>
<comment type="subunit">
    <text evidence="4">Homodimer.</text>
</comment>
<dbReference type="EC" id="5.1.3.1" evidence="11"/>
<proteinExistence type="predicted"/>
<evidence type="ECO:0000256" key="2">
    <source>
        <dbReference type="ARBA" id="ARBA00001947"/>
    </source>
</evidence>
<keyword evidence="8" id="KW-0464">Manganese</keyword>
<dbReference type="GO" id="GO:0005975">
    <property type="term" value="P:carbohydrate metabolic process"/>
    <property type="evidence" value="ECO:0007669"/>
    <property type="project" value="InterPro"/>
</dbReference>
<evidence type="ECO:0000256" key="9">
    <source>
        <dbReference type="ARBA" id="ARBA00023235"/>
    </source>
</evidence>
<evidence type="ECO:0000313" key="11">
    <source>
        <dbReference type="EMBL" id="QEG21670.1"/>
    </source>
</evidence>
<keyword evidence="10" id="KW-0119">Carbohydrate metabolism</keyword>
<sequence length="195" mass="20734">MHLDVMDGVFVPNFTYGMTIVSALRKLTDLTLDVHLMMVHPEKYVDAFVDAGADIITIHAEAVDEAVPVLNQIRERGAAAGIAVNPDTPVSKIKDALPHADLVLVMSVNAGFGGQSFIEPVLEKLGEIRGLPGGQDVILEMDGGINKSTIAKCVAVGCQLCVAGSAVFKTPFENDYGAAIEDLMGEVSREDLRQG</sequence>
<dbReference type="EMBL" id="CP042912">
    <property type="protein sequence ID" value="QEG21670.1"/>
    <property type="molecule type" value="Genomic_DNA"/>
</dbReference>
<dbReference type="Gene3D" id="3.20.20.70">
    <property type="entry name" value="Aldolase class I"/>
    <property type="match status" value="1"/>
</dbReference>